<dbReference type="AlphaFoldDB" id="A0A1C4Y2L1"/>
<dbReference type="InterPro" id="IPR036111">
    <property type="entry name" value="Mal/L-sulfo/L-lacto_DH-like_sf"/>
</dbReference>
<dbReference type="SUPFAM" id="SSF89733">
    <property type="entry name" value="L-sulfolactate dehydrogenase-like"/>
    <property type="match status" value="1"/>
</dbReference>
<evidence type="ECO:0000313" key="3">
    <source>
        <dbReference type="EMBL" id="SCF14965.1"/>
    </source>
</evidence>
<evidence type="ECO:0000313" key="4">
    <source>
        <dbReference type="Proteomes" id="UP000198242"/>
    </source>
</evidence>
<keyword evidence="4" id="KW-1185">Reference proteome</keyword>
<name>A0A1C4Y2L1_MICVI</name>
<evidence type="ECO:0000256" key="1">
    <source>
        <dbReference type="ARBA" id="ARBA00006056"/>
    </source>
</evidence>
<organism evidence="3 4">
    <name type="scientific">Micromonospora viridifaciens</name>
    <dbReference type="NCBI Taxonomy" id="1881"/>
    <lineage>
        <taxon>Bacteria</taxon>
        <taxon>Bacillati</taxon>
        <taxon>Actinomycetota</taxon>
        <taxon>Actinomycetes</taxon>
        <taxon>Micromonosporales</taxon>
        <taxon>Micromonosporaceae</taxon>
        <taxon>Micromonospora</taxon>
    </lineage>
</organism>
<protein>
    <submittedName>
        <fullName evidence="3">Malate/lactate/ureidoglycolate dehydrogenase, LDH2 family</fullName>
    </submittedName>
</protein>
<gene>
    <name evidence="3" type="ORF">GA0074695_3811</name>
</gene>
<dbReference type="InterPro" id="IPR043144">
    <property type="entry name" value="Mal/L-sulf/L-lact_DH-like_ah"/>
</dbReference>
<dbReference type="PANTHER" id="PTHR11091">
    <property type="entry name" value="OXIDOREDUCTASE-RELATED"/>
    <property type="match status" value="1"/>
</dbReference>
<dbReference type="Proteomes" id="UP000198242">
    <property type="component" value="Chromosome I"/>
</dbReference>
<dbReference type="OrthoDB" id="924592at2"/>
<dbReference type="Pfam" id="PF02615">
    <property type="entry name" value="Ldh_2"/>
    <property type="match status" value="1"/>
</dbReference>
<dbReference type="EMBL" id="LT607411">
    <property type="protein sequence ID" value="SCF14965.1"/>
    <property type="molecule type" value="Genomic_DNA"/>
</dbReference>
<dbReference type="Gene3D" id="3.30.1370.60">
    <property type="entry name" value="Hypothetical oxidoreductase yiak, domain 2"/>
    <property type="match status" value="1"/>
</dbReference>
<dbReference type="RefSeq" id="WP_089010092.1">
    <property type="nucleotide sequence ID" value="NZ_LT607411.1"/>
</dbReference>
<dbReference type="Gene3D" id="1.10.1530.10">
    <property type="match status" value="1"/>
</dbReference>
<dbReference type="GO" id="GO:0016491">
    <property type="term" value="F:oxidoreductase activity"/>
    <property type="evidence" value="ECO:0007669"/>
    <property type="project" value="UniProtKB-KW"/>
</dbReference>
<dbReference type="PANTHER" id="PTHR11091:SF0">
    <property type="entry name" value="MALATE DEHYDROGENASE"/>
    <property type="match status" value="1"/>
</dbReference>
<proteinExistence type="inferred from homology"/>
<evidence type="ECO:0000256" key="2">
    <source>
        <dbReference type="ARBA" id="ARBA00023002"/>
    </source>
</evidence>
<dbReference type="InterPro" id="IPR043143">
    <property type="entry name" value="Mal/L-sulf/L-lact_DH-like_NADP"/>
</dbReference>
<sequence length="359" mass="36629">MSALEFQPAVPVRWLTDAVAAVFQALGFSADAAGLVAGSLVDADRRGIPSHGVMLLPMYVDRIKAGSVSRAERAEVVLDKGAIAVLDAGHALGQLTGDQAMRLAVAKARTYGVGVVTVRRAFHFGGAFRYVDLAARNGCIGIAAANTRPLMPAPGGASAVVGNNPLAVGVPRADGKPVILDVALSEAALGKIRLAAGEGREIPPTWATDAQGRPTTDPAAAIKGLLLPSGAHKGYGLAFMIDVLTGVLSGGAYGQGVQGLYADVSVPNDCAHFFLALDAEAFTEDAEVLARRVDDLAGQVLASALAPGTEQVYLPGDIEAGRYDRALRDGVALQPSVFAGLVEIADALGVALPPPVSAG</sequence>
<comment type="similarity">
    <text evidence="1">Belongs to the LDH2/MDH2 oxidoreductase family.</text>
</comment>
<dbReference type="InterPro" id="IPR003767">
    <property type="entry name" value="Malate/L-lactate_DH-like"/>
</dbReference>
<reference evidence="4" key="1">
    <citation type="submission" date="2016-06" db="EMBL/GenBank/DDBJ databases">
        <authorList>
            <person name="Varghese N."/>
            <person name="Submissions Spin"/>
        </authorList>
    </citation>
    <scope>NUCLEOTIDE SEQUENCE [LARGE SCALE GENOMIC DNA]</scope>
    <source>
        <strain evidence="4">DSM 43909</strain>
    </source>
</reference>
<accession>A0A1C4Y2L1</accession>
<keyword evidence="2" id="KW-0560">Oxidoreductase</keyword>